<comment type="caution">
    <text evidence="2">The sequence shown here is derived from an EMBL/GenBank/DDBJ whole genome shotgun (WGS) entry which is preliminary data.</text>
</comment>
<dbReference type="OrthoDB" id="710739at2"/>
<dbReference type="Proteomes" id="UP000488936">
    <property type="component" value="Unassembled WGS sequence"/>
</dbReference>
<accession>A0A7K1GJG9</accession>
<gene>
    <name evidence="2" type="ORF">GJV77_01345</name>
</gene>
<dbReference type="PROSITE" id="PS51257">
    <property type="entry name" value="PROKAR_LIPOPROTEIN"/>
    <property type="match status" value="1"/>
</dbReference>
<keyword evidence="3" id="KW-1185">Reference proteome</keyword>
<organism evidence="2 3">
    <name type="scientific">Myroides pelagicus</name>
    <dbReference type="NCBI Taxonomy" id="270914"/>
    <lineage>
        <taxon>Bacteria</taxon>
        <taxon>Pseudomonadati</taxon>
        <taxon>Bacteroidota</taxon>
        <taxon>Flavobacteriia</taxon>
        <taxon>Flavobacteriales</taxon>
        <taxon>Flavobacteriaceae</taxon>
        <taxon>Myroides</taxon>
    </lineage>
</organism>
<evidence type="ECO:0000313" key="3">
    <source>
        <dbReference type="Proteomes" id="UP000488936"/>
    </source>
</evidence>
<feature type="signal peptide" evidence="1">
    <location>
        <begin position="1"/>
        <end position="21"/>
    </location>
</feature>
<dbReference type="EMBL" id="WMJY01000002">
    <property type="protein sequence ID" value="MTH28573.1"/>
    <property type="molecule type" value="Genomic_DNA"/>
</dbReference>
<evidence type="ECO:0000256" key="1">
    <source>
        <dbReference type="SAM" id="SignalP"/>
    </source>
</evidence>
<sequence length="101" mass="11237">MKKIYTLVVLLGLFLTITSCTGSSRSQNNLATLDKKSAREVSLKSVAVGDSIFHITDQKVWANGQLIIEKRDTIKTVKEVKGWNNEQITTLVKAPIYVTVE</sequence>
<reference evidence="2 3" key="1">
    <citation type="journal article" date="2006" name="Int. J. Syst. Evol. Microbiol.">
        <title>Myroides pelagicus sp. nov., isolated from seawater in Thailand.</title>
        <authorList>
            <person name="Yoon J."/>
            <person name="Maneerat S."/>
            <person name="Kawai F."/>
            <person name="Yokota A."/>
        </authorList>
    </citation>
    <scope>NUCLEOTIDE SEQUENCE [LARGE SCALE GENOMIC DNA]</scope>
    <source>
        <strain evidence="2 3">SM1T</strain>
    </source>
</reference>
<dbReference type="RefSeq" id="WP_155034564.1">
    <property type="nucleotide sequence ID" value="NZ_JBHTIG010000038.1"/>
</dbReference>
<name>A0A7K1GJG9_9FLAO</name>
<feature type="chain" id="PRO_5029803370" evidence="1">
    <location>
        <begin position="22"/>
        <end position="101"/>
    </location>
</feature>
<protein>
    <submittedName>
        <fullName evidence="2">Uncharacterized protein</fullName>
    </submittedName>
</protein>
<evidence type="ECO:0000313" key="2">
    <source>
        <dbReference type="EMBL" id="MTH28573.1"/>
    </source>
</evidence>
<dbReference type="AlphaFoldDB" id="A0A7K1GJG9"/>
<proteinExistence type="predicted"/>
<keyword evidence="1" id="KW-0732">Signal</keyword>